<dbReference type="InterPro" id="IPR039421">
    <property type="entry name" value="Type_1_exporter"/>
</dbReference>
<dbReference type="Pfam" id="PF00005">
    <property type="entry name" value="ABC_tran"/>
    <property type="match status" value="2"/>
</dbReference>
<keyword evidence="6" id="KW-0067">ATP-binding</keyword>
<feature type="transmembrane region" description="Helical" evidence="10">
    <location>
        <begin position="49"/>
        <end position="72"/>
    </location>
</feature>
<feature type="transmembrane region" description="Helical" evidence="10">
    <location>
        <begin position="748"/>
        <end position="770"/>
    </location>
</feature>
<dbReference type="CDD" id="cd03249">
    <property type="entry name" value="ABC_MTABC3_MDL1_MDL2"/>
    <property type="match status" value="2"/>
</dbReference>
<evidence type="ECO:0000256" key="2">
    <source>
        <dbReference type="ARBA" id="ARBA00022448"/>
    </source>
</evidence>
<evidence type="ECO:0000256" key="6">
    <source>
        <dbReference type="ARBA" id="ARBA00022840"/>
    </source>
</evidence>
<evidence type="ECO:0000256" key="4">
    <source>
        <dbReference type="ARBA" id="ARBA00022737"/>
    </source>
</evidence>
<feature type="transmembrane region" description="Helical" evidence="10">
    <location>
        <begin position="856"/>
        <end position="876"/>
    </location>
</feature>
<protein>
    <submittedName>
        <fullName evidence="13">Uncharacterized protein</fullName>
    </submittedName>
</protein>
<sequence>MPARASAKVADDPSVVVAVAPDNDAKGKQKPPTVGYGQLFRYCTTMDTFLNTVGILAALASGAAFPLMTIIMGELVDVFGRWTAQSFPGQLVTPDELSSAVTSKVLYLVYIAIGSFAATYIYMSSFVLTSERQTHAVREQYLRAVIRQNIGWFDNVGAGEVATRITTDTLLIQDGIGEKLPLVMNQIALFISGFVIAFTKSWRLTLVMLAVVPLLVGGGAVFGILGGRFQTRILSLYSAAGTLAEETISAARTVIAFGGQGKMSKRFADSLDGVRREGLKKSVATALSIGFILFVIHVAYSLAFYFGYTQLRDGLITPGTVVNVFFAVLFSSASLGQIGPEMQAFALARAAGAKLFETIDRVPPIDPYDPSGERIAADSFRGRIELKAAEFTYPARPDVKVLKGVNLVIEPGTTVALVGESGSGKSTIIQLVERFYDPESGAIELDGVPLNKINVAWLRQQIGLVSQEPVLFEGTVADNVAFGLVGSPHENAPADKKLALIQDACRQANAHDFITKLPQGYDTQVGERGLLLSGGQKQRIAIARAIIKNPRILLLDEATSALDTTSERVVQEALDRVSKSRTTITIAHRLSTVKSADKIVVMSRGTVVEQGDHGSLVARGGAYARLVEAQHLDTNKPAGNGYSSDNSSGTLADDRQLIASSQRDTPIAKPSAADDFEAGSAANKKMPYFVVMRKILALNAPEAKFMAAGLLASIGSGASSPVLAVLFAEVMQTFSEKGAELEHDSKKWSLAFLFLALGVGICGFAQNVFFGMASEILTERIRERVFASILRQDVGFFDDEANATGVLTSNLSSDAQKVQSASGSTLGIILQFFATVIGCIATSLVFGWKLALVSLVGYPLLIGVGYFRSSVLKFYAEKSKKAYERSAQVACEAVAAVRTVQSLTRESQLHVQYLDMLKQPMRDGVKNAYLNTLLYGLTQSINFFVTALVFWYGGRLMAYEGYTVKQFFVTYISVVLGSQSAGRIFSFVPDVTKARAAGEAILRLLERTPPIDPDSADGQQIDRAKMQGHVEFRDVKFSYPTRRHIRVLKGLNISVKSGQFAALVGPSGCGKSTTVGLIERFYNVDGGQVLLDGTDISRLNVASHREAIGLVSQEPNLFDMSIRDNVAFGCKTPPTQAEIEAACKEANAHDFIMTLPDGYDTKVGVRGGQLSGGQKQRIAIARALVRKPKILLLDEATSALDAESELVVQEALDKAAKGRTTIAVAHRLSTIQKADVIFVLKDGAVVEQGTHAELFARHGLYHELVVQQDL</sequence>
<dbReference type="PROSITE" id="PS50929">
    <property type="entry name" value="ABC_TM1F"/>
    <property type="match status" value="2"/>
</dbReference>
<keyword evidence="4" id="KW-0677">Repeat</keyword>
<proteinExistence type="predicted"/>
<comment type="caution">
    <text evidence="13">The sequence shown here is derived from an EMBL/GenBank/DDBJ whole genome shotgun (WGS) entry which is preliminary data.</text>
</comment>
<dbReference type="PROSITE" id="PS50893">
    <property type="entry name" value="ABC_TRANSPORTER_2"/>
    <property type="match status" value="2"/>
</dbReference>
<dbReference type="PANTHER" id="PTHR43394:SF16">
    <property type="entry name" value="ABC TRANSPORTER B FAMILY MEMBER 4-LIKE ISOFORM X1"/>
    <property type="match status" value="1"/>
</dbReference>
<dbReference type="SMART" id="SM00382">
    <property type="entry name" value="AAA"/>
    <property type="match status" value="2"/>
</dbReference>
<dbReference type="SUPFAM" id="SSF52540">
    <property type="entry name" value="P-loop containing nucleoside triphosphate hydrolases"/>
    <property type="match status" value="2"/>
</dbReference>
<dbReference type="SUPFAM" id="SSF90123">
    <property type="entry name" value="ABC transporter transmembrane region"/>
    <property type="match status" value="2"/>
</dbReference>
<evidence type="ECO:0000256" key="10">
    <source>
        <dbReference type="SAM" id="Phobius"/>
    </source>
</evidence>
<dbReference type="InterPro" id="IPR003593">
    <property type="entry name" value="AAA+_ATPase"/>
</dbReference>
<evidence type="ECO:0000313" key="14">
    <source>
        <dbReference type="Proteomes" id="UP001527925"/>
    </source>
</evidence>
<evidence type="ECO:0000313" key="13">
    <source>
        <dbReference type="EMBL" id="KAL2912416.1"/>
    </source>
</evidence>
<feature type="transmembrane region" description="Helical" evidence="10">
    <location>
        <begin position="283"/>
        <end position="308"/>
    </location>
</feature>
<evidence type="ECO:0000259" key="11">
    <source>
        <dbReference type="PROSITE" id="PS50893"/>
    </source>
</evidence>
<reference evidence="13 14" key="1">
    <citation type="submission" date="2023-09" db="EMBL/GenBank/DDBJ databases">
        <title>Pangenome analysis of Batrachochytrium dendrobatidis and related Chytrids.</title>
        <authorList>
            <person name="Yacoub M.N."/>
            <person name="Stajich J.E."/>
            <person name="James T.Y."/>
        </authorList>
    </citation>
    <scope>NUCLEOTIDE SEQUENCE [LARGE SCALE GENOMIC DNA]</scope>
    <source>
        <strain evidence="13 14">JEL0888</strain>
    </source>
</reference>
<feature type="domain" description="ABC transporter" evidence="11">
    <location>
        <begin position="1030"/>
        <end position="1267"/>
    </location>
</feature>
<feature type="domain" description="ABC transporter" evidence="11">
    <location>
        <begin position="386"/>
        <end position="629"/>
    </location>
</feature>
<keyword evidence="7 10" id="KW-1133">Transmembrane helix</keyword>
<keyword evidence="3 10" id="KW-0812">Transmembrane</keyword>
<dbReference type="Gene3D" id="3.40.50.300">
    <property type="entry name" value="P-loop containing nucleotide triphosphate hydrolases"/>
    <property type="match status" value="2"/>
</dbReference>
<evidence type="ECO:0000259" key="12">
    <source>
        <dbReference type="PROSITE" id="PS50929"/>
    </source>
</evidence>
<dbReference type="InterPro" id="IPR011527">
    <property type="entry name" value="ABC1_TM_dom"/>
</dbReference>
<feature type="transmembrane region" description="Helical" evidence="10">
    <location>
        <begin position="105"/>
        <end position="123"/>
    </location>
</feature>
<dbReference type="CDD" id="cd18577">
    <property type="entry name" value="ABC_6TM_Pgp_ABCB1_D1_like"/>
    <property type="match status" value="1"/>
</dbReference>
<dbReference type="InterPro" id="IPR003439">
    <property type="entry name" value="ABC_transporter-like_ATP-bd"/>
</dbReference>
<dbReference type="PANTHER" id="PTHR43394">
    <property type="entry name" value="ATP-DEPENDENT PERMEASE MDL1, MITOCHONDRIAL"/>
    <property type="match status" value="1"/>
</dbReference>
<evidence type="ECO:0000256" key="3">
    <source>
        <dbReference type="ARBA" id="ARBA00022692"/>
    </source>
</evidence>
<evidence type="ECO:0000256" key="8">
    <source>
        <dbReference type="ARBA" id="ARBA00023136"/>
    </source>
</evidence>
<evidence type="ECO:0000256" key="1">
    <source>
        <dbReference type="ARBA" id="ARBA00004141"/>
    </source>
</evidence>
<evidence type="ECO:0000256" key="7">
    <source>
        <dbReference type="ARBA" id="ARBA00022989"/>
    </source>
</evidence>
<feature type="transmembrane region" description="Helical" evidence="10">
    <location>
        <begin position="180"/>
        <end position="198"/>
    </location>
</feature>
<comment type="subcellular location">
    <subcellularLocation>
        <location evidence="1">Membrane</location>
        <topology evidence="1">Multi-pass membrane protein</topology>
    </subcellularLocation>
</comment>
<feature type="transmembrane region" description="Helical" evidence="10">
    <location>
        <begin position="204"/>
        <end position="225"/>
    </location>
</feature>
<keyword evidence="8 10" id="KW-0472">Membrane</keyword>
<dbReference type="Proteomes" id="UP001527925">
    <property type="component" value="Unassembled WGS sequence"/>
</dbReference>
<gene>
    <name evidence="13" type="ORF">HK105_208119</name>
</gene>
<dbReference type="Gene3D" id="1.20.1560.10">
    <property type="entry name" value="ABC transporter type 1, transmembrane domain"/>
    <property type="match status" value="1"/>
</dbReference>
<organism evidence="13 14">
    <name type="scientific">Polyrhizophydium stewartii</name>
    <dbReference type="NCBI Taxonomy" id="2732419"/>
    <lineage>
        <taxon>Eukaryota</taxon>
        <taxon>Fungi</taxon>
        <taxon>Fungi incertae sedis</taxon>
        <taxon>Chytridiomycota</taxon>
        <taxon>Chytridiomycota incertae sedis</taxon>
        <taxon>Chytridiomycetes</taxon>
        <taxon>Rhizophydiales</taxon>
        <taxon>Rhizophydiales incertae sedis</taxon>
        <taxon>Polyrhizophydium</taxon>
    </lineage>
</organism>
<keyword evidence="14" id="KW-1185">Reference proteome</keyword>
<dbReference type="InterPro" id="IPR017871">
    <property type="entry name" value="ABC_transporter-like_CS"/>
</dbReference>
<dbReference type="InterPro" id="IPR036640">
    <property type="entry name" value="ABC1_TM_sf"/>
</dbReference>
<dbReference type="InterPro" id="IPR027417">
    <property type="entry name" value="P-loop_NTPase"/>
</dbReference>
<name>A0ABR4MYR3_9FUNG</name>
<feature type="transmembrane region" description="Helical" evidence="10">
    <location>
        <begin position="314"/>
        <end position="335"/>
    </location>
</feature>
<keyword evidence="2" id="KW-0813">Transport</keyword>
<feature type="transmembrane region" description="Helical" evidence="10">
    <location>
        <begin position="826"/>
        <end position="850"/>
    </location>
</feature>
<feature type="transmembrane region" description="Helical" evidence="10">
    <location>
        <begin position="928"/>
        <end position="952"/>
    </location>
</feature>
<keyword evidence="5" id="KW-0547">Nucleotide-binding</keyword>
<feature type="transmembrane region" description="Helical" evidence="10">
    <location>
        <begin position="705"/>
        <end position="728"/>
    </location>
</feature>
<dbReference type="EMBL" id="JADGIZ020000067">
    <property type="protein sequence ID" value="KAL2912416.1"/>
    <property type="molecule type" value="Genomic_DNA"/>
</dbReference>
<dbReference type="PROSITE" id="PS00211">
    <property type="entry name" value="ABC_TRANSPORTER_1"/>
    <property type="match status" value="2"/>
</dbReference>
<keyword evidence="9" id="KW-0325">Glycoprotein</keyword>
<feature type="domain" description="ABC transmembrane type-1" evidence="12">
    <location>
        <begin position="707"/>
        <end position="993"/>
    </location>
</feature>
<dbReference type="Pfam" id="PF00664">
    <property type="entry name" value="ABC_membrane"/>
    <property type="match status" value="2"/>
</dbReference>
<evidence type="ECO:0000256" key="9">
    <source>
        <dbReference type="ARBA" id="ARBA00023180"/>
    </source>
</evidence>
<dbReference type="CDD" id="cd18578">
    <property type="entry name" value="ABC_6TM_Pgp_ABCB1_D2_like"/>
    <property type="match status" value="1"/>
</dbReference>
<feature type="domain" description="ABC transmembrane type-1" evidence="12">
    <location>
        <begin position="53"/>
        <end position="347"/>
    </location>
</feature>
<accession>A0ABR4MYR3</accession>
<evidence type="ECO:0000256" key="5">
    <source>
        <dbReference type="ARBA" id="ARBA00022741"/>
    </source>
</evidence>